<feature type="signal peptide" evidence="1">
    <location>
        <begin position="1"/>
        <end position="19"/>
    </location>
</feature>
<dbReference type="InterPro" id="IPR019861">
    <property type="entry name" value="PorP/SprF_Bacteroidetes"/>
</dbReference>
<evidence type="ECO:0000313" key="3">
    <source>
        <dbReference type="Proteomes" id="UP000824246"/>
    </source>
</evidence>
<dbReference type="NCBIfam" id="TIGR03519">
    <property type="entry name" value="T9SS_PorP_fam"/>
    <property type="match status" value="1"/>
</dbReference>
<dbReference type="Proteomes" id="UP000824246">
    <property type="component" value="Unassembled WGS sequence"/>
</dbReference>
<organism evidence="2 3">
    <name type="scientific">Candidatus Barnesiella excrementipullorum</name>
    <dbReference type="NCBI Taxonomy" id="2838479"/>
    <lineage>
        <taxon>Bacteria</taxon>
        <taxon>Pseudomonadati</taxon>
        <taxon>Bacteroidota</taxon>
        <taxon>Bacteroidia</taxon>
        <taxon>Bacteroidales</taxon>
        <taxon>Barnesiellaceae</taxon>
        <taxon>Barnesiella</taxon>
    </lineage>
</organism>
<gene>
    <name evidence="2" type="ORF">H9982_06970</name>
</gene>
<comment type="caution">
    <text evidence="2">The sequence shown here is derived from an EMBL/GenBank/DDBJ whole genome shotgun (WGS) entry which is preliminary data.</text>
</comment>
<name>A0A9D1VSA7_9BACT</name>
<reference evidence="2" key="2">
    <citation type="submission" date="2021-04" db="EMBL/GenBank/DDBJ databases">
        <authorList>
            <person name="Gilroy R."/>
        </authorList>
    </citation>
    <scope>NUCLEOTIDE SEQUENCE</scope>
    <source>
        <strain evidence="2">ChiHjej12B11-16260</strain>
    </source>
</reference>
<evidence type="ECO:0000256" key="1">
    <source>
        <dbReference type="SAM" id="SignalP"/>
    </source>
</evidence>
<protein>
    <submittedName>
        <fullName evidence="2">Type IX secretion system membrane protein PorP/SprF</fullName>
    </submittedName>
</protein>
<accession>A0A9D1VSA7</accession>
<keyword evidence="1" id="KW-0732">Signal</keyword>
<dbReference type="AlphaFoldDB" id="A0A9D1VSA7"/>
<proteinExistence type="predicted"/>
<evidence type="ECO:0000313" key="2">
    <source>
        <dbReference type="EMBL" id="HIX45946.1"/>
    </source>
</evidence>
<sequence>MKSIFRPLLLLLFSAAAFAVEAQIDMQLSQYWAAPAYYNAGATGAGDKLNFMVGTRQQWIGIEGAPKSFWGRADMPLRFLGGHHGVGVVFSSTTEGLFSNMVFGAQYAYKLKIKNSFLCFGVQLGLVDQKFDGTKVEIPTSDAHTPAGEDEDIPTTEVEGMAFDCAFGIYYVHPKFYVGLSSTHLTEPTIRYDDSSGSGSENGYETFVSRLYYFMAGGNIPFRNPLYEIQPSMMVKTDFNIFTAEATVRLRYNKLFWGGIGYRWNDAVSIMIGGEFKGFILGYSYDLPVTAVLRASSGSHEVFVGYSMKLDLSDKNKTKHKSIRIL</sequence>
<dbReference type="Pfam" id="PF11751">
    <property type="entry name" value="PorP_SprF"/>
    <property type="match status" value="1"/>
</dbReference>
<feature type="chain" id="PRO_5039523747" evidence="1">
    <location>
        <begin position="20"/>
        <end position="326"/>
    </location>
</feature>
<reference evidence="2" key="1">
    <citation type="journal article" date="2021" name="PeerJ">
        <title>Extensive microbial diversity within the chicken gut microbiome revealed by metagenomics and culture.</title>
        <authorList>
            <person name="Gilroy R."/>
            <person name="Ravi A."/>
            <person name="Getino M."/>
            <person name="Pursley I."/>
            <person name="Horton D.L."/>
            <person name="Alikhan N.F."/>
            <person name="Baker D."/>
            <person name="Gharbi K."/>
            <person name="Hall N."/>
            <person name="Watson M."/>
            <person name="Adriaenssens E.M."/>
            <person name="Foster-Nyarko E."/>
            <person name="Jarju S."/>
            <person name="Secka A."/>
            <person name="Antonio M."/>
            <person name="Oren A."/>
            <person name="Chaudhuri R.R."/>
            <person name="La Ragione R."/>
            <person name="Hildebrand F."/>
            <person name="Pallen M.J."/>
        </authorList>
    </citation>
    <scope>NUCLEOTIDE SEQUENCE</scope>
    <source>
        <strain evidence="2">ChiHjej12B11-16260</strain>
    </source>
</reference>
<dbReference type="EMBL" id="DXFB01000179">
    <property type="protein sequence ID" value="HIX45946.1"/>
    <property type="molecule type" value="Genomic_DNA"/>
</dbReference>